<protein>
    <submittedName>
        <fullName evidence="4">Tetratricopeptide repeat protein</fullName>
    </submittedName>
</protein>
<dbReference type="Pfam" id="PF13174">
    <property type="entry name" value="TPR_6"/>
    <property type="match status" value="1"/>
</dbReference>
<evidence type="ECO:0000256" key="1">
    <source>
        <dbReference type="PROSITE-ProRule" id="PRU00339"/>
    </source>
</evidence>
<dbReference type="InterPro" id="IPR019734">
    <property type="entry name" value="TPR_rpt"/>
</dbReference>
<gene>
    <name evidence="4" type="ORF">C7456_107139</name>
</gene>
<feature type="signal peptide" evidence="3">
    <location>
        <begin position="1"/>
        <end position="26"/>
    </location>
</feature>
<feature type="repeat" description="TPR" evidence="1">
    <location>
        <begin position="69"/>
        <end position="102"/>
    </location>
</feature>
<reference evidence="4 5" key="1">
    <citation type="submission" date="2018-05" db="EMBL/GenBank/DDBJ databases">
        <title>Genomic Encyclopedia of Type Strains, Phase IV (KMG-IV): sequencing the most valuable type-strain genomes for metagenomic binning, comparative biology and taxonomic classification.</title>
        <authorList>
            <person name="Goeker M."/>
        </authorList>
    </citation>
    <scope>NUCLEOTIDE SEQUENCE [LARGE SCALE GENOMIC DNA]</scope>
    <source>
        <strain evidence="4 5">DSM 14263</strain>
    </source>
</reference>
<feature type="region of interest" description="Disordered" evidence="2">
    <location>
        <begin position="151"/>
        <end position="178"/>
    </location>
</feature>
<proteinExistence type="predicted"/>
<keyword evidence="5" id="KW-1185">Reference proteome</keyword>
<organism evidence="4 5">
    <name type="scientific">Fulvimonas soli</name>
    <dbReference type="NCBI Taxonomy" id="155197"/>
    <lineage>
        <taxon>Bacteria</taxon>
        <taxon>Pseudomonadati</taxon>
        <taxon>Pseudomonadota</taxon>
        <taxon>Gammaproteobacteria</taxon>
        <taxon>Lysobacterales</taxon>
        <taxon>Rhodanobacteraceae</taxon>
        <taxon>Fulvimonas</taxon>
    </lineage>
</organism>
<evidence type="ECO:0000256" key="2">
    <source>
        <dbReference type="SAM" id="MobiDB-lite"/>
    </source>
</evidence>
<feature type="chain" id="PRO_5016283192" evidence="3">
    <location>
        <begin position="27"/>
        <end position="178"/>
    </location>
</feature>
<name>A0A316I8M5_9GAMM</name>
<comment type="caution">
    <text evidence="4">The sequence shown here is derived from an EMBL/GenBank/DDBJ whole genome shotgun (WGS) entry which is preliminary data.</text>
</comment>
<accession>A0A316I8M5</accession>
<evidence type="ECO:0000313" key="5">
    <source>
        <dbReference type="Proteomes" id="UP000245812"/>
    </source>
</evidence>
<dbReference type="Proteomes" id="UP000245812">
    <property type="component" value="Unassembled WGS sequence"/>
</dbReference>
<dbReference type="PROSITE" id="PS50005">
    <property type="entry name" value="TPR"/>
    <property type="match status" value="1"/>
</dbReference>
<keyword evidence="3" id="KW-0732">Signal</keyword>
<dbReference type="Gene3D" id="1.25.40.10">
    <property type="entry name" value="Tetratricopeptide repeat domain"/>
    <property type="match status" value="1"/>
</dbReference>
<dbReference type="PROSITE" id="PS51257">
    <property type="entry name" value="PROKAR_LIPOPROTEIN"/>
    <property type="match status" value="1"/>
</dbReference>
<dbReference type="InterPro" id="IPR011990">
    <property type="entry name" value="TPR-like_helical_dom_sf"/>
</dbReference>
<dbReference type="Pfam" id="PF00515">
    <property type="entry name" value="TPR_1"/>
    <property type="match status" value="1"/>
</dbReference>
<evidence type="ECO:0000256" key="3">
    <source>
        <dbReference type="SAM" id="SignalP"/>
    </source>
</evidence>
<evidence type="ECO:0000313" key="4">
    <source>
        <dbReference type="EMBL" id="PWK86748.1"/>
    </source>
</evidence>
<dbReference type="SUPFAM" id="SSF48452">
    <property type="entry name" value="TPR-like"/>
    <property type="match status" value="1"/>
</dbReference>
<dbReference type="AlphaFoldDB" id="A0A316I8M5"/>
<sequence>MAQKRTVRPRCAAVLLLLALGGCASAPRHRDPAAVLALERQAAAAYEQGDMTQALYRYRDLLRDLPDDDGVWFRLGNIYAKLDQPQDAIEAYQRVLQHDGSNAKAWHNLGVMLVRQAQAAFAQSAQAARHDDALRDDSLAMAGDLARLGRSAATGRKAAPAEAPPAPAERARGAGASP</sequence>
<dbReference type="EMBL" id="QGHC01000007">
    <property type="protein sequence ID" value="PWK86748.1"/>
    <property type="molecule type" value="Genomic_DNA"/>
</dbReference>
<keyword evidence="1" id="KW-0802">TPR repeat</keyword>
<dbReference type="SMART" id="SM00028">
    <property type="entry name" value="TPR"/>
    <property type="match status" value="2"/>
</dbReference>